<evidence type="ECO:0000313" key="2">
    <source>
        <dbReference type="EMBL" id="KAL0088869.1"/>
    </source>
</evidence>
<sequence>MSTPDPLSKDDNHSGTWHGVHPSSIRAPQQIAKPNKTLYLFTSLGCEALLSQDAVAAARACTIHPTNFSSDVNVVKINLYNIPACEATNLRKPLKAAMTLYGKVIYIHAYTDHHGQFCDEAAADRSILPWTFVPRSCPPSAATVAWKATESRPAPFALPIVVAVAKLAAAKAHAAAKKDDANEGQEANLSAEDNTTLPQPPATPVTGANIKDDAMIPDVETPDASAANSTTALTATTIKDSWIKTKIVSGDIDVIMGDPTGTSTNSTQQHIISMNEGSIHIGTLNIRGLQNLIDAITAPNALLLPTFYNGHQYTYIDFIFRSPALTTTSPEIIFLNLTWTDHSLLTISLTLQRPSGRGAVDYLDATESAASQWDMLKQVIKNFMMAYAKQFVCWCKTVEHSLCSEWQRLLCNPLLPGLTKTEARITQLQESKTANLAQRASVR</sequence>
<name>A0ABR3B3N9_PHYBL</name>
<gene>
    <name evidence="2" type="ORF">J3Q64DRAFT_1832558</name>
</gene>
<evidence type="ECO:0000256" key="1">
    <source>
        <dbReference type="SAM" id="MobiDB-lite"/>
    </source>
</evidence>
<protein>
    <recommendedName>
        <fullName evidence="4">Endonuclease/exonuclease/phosphatase domain-containing protein</fullName>
    </recommendedName>
</protein>
<feature type="region of interest" description="Disordered" evidence="1">
    <location>
        <begin position="177"/>
        <end position="209"/>
    </location>
</feature>
<reference evidence="2 3" key="1">
    <citation type="submission" date="2024-04" db="EMBL/GenBank/DDBJ databases">
        <title>Symmetric and asymmetric DNA N6-adenine methylation regulates different biological responses in Mucorales.</title>
        <authorList>
            <consortium name="Lawrence Berkeley National Laboratory"/>
            <person name="Lax C."/>
            <person name="Mondo S.J."/>
            <person name="Osorio-Concepcion M."/>
            <person name="Muszewska A."/>
            <person name="Corrochano-Luque M."/>
            <person name="Gutierrez G."/>
            <person name="Riley R."/>
            <person name="Lipzen A."/>
            <person name="Guo J."/>
            <person name="Hundley H."/>
            <person name="Amirebrahimi M."/>
            <person name="Ng V."/>
            <person name="Lorenzo-Gutierrez D."/>
            <person name="Binder U."/>
            <person name="Yang J."/>
            <person name="Song Y."/>
            <person name="Canovas D."/>
            <person name="Navarro E."/>
            <person name="Freitag M."/>
            <person name="Gabaldon T."/>
            <person name="Grigoriev I.V."/>
            <person name="Corrochano L.M."/>
            <person name="Nicolas F.E."/>
            <person name="Garre V."/>
        </authorList>
    </citation>
    <scope>NUCLEOTIDE SEQUENCE [LARGE SCALE GENOMIC DNA]</scope>
    <source>
        <strain evidence="2 3">L51</strain>
    </source>
</reference>
<keyword evidence="3" id="KW-1185">Reference proteome</keyword>
<evidence type="ECO:0000313" key="3">
    <source>
        <dbReference type="Proteomes" id="UP001448207"/>
    </source>
</evidence>
<organism evidence="2 3">
    <name type="scientific">Phycomyces blakesleeanus</name>
    <dbReference type="NCBI Taxonomy" id="4837"/>
    <lineage>
        <taxon>Eukaryota</taxon>
        <taxon>Fungi</taxon>
        <taxon>Fungi incertae sedis</taxon>
        <taxon>Mucoromycota</taxon>
        <taxon>Mucoromycotina</taxon>
        <taxon>Mucoromycetes</taxon>
        <taxon>Mucorales</taxon>
        <taxon>Phycomycetaceae</taxon>
        <taxon>Phycomyces</taxon>
    </lineage>
</organism>
<evidence type="ECO:0008006" key="4">
    <source>
        <dbReference type="Google" id="ProtNLM"/>
    </source>
</evidence>
<feature type="region of interest" description="Disordered" evidence="1">
    <location>
        <begin position="1"/>
        <end position="26"/>
    </location>
</feature>
<accession>A0ABR3B3N9</accession>
<proteinExistence type="predicted"/>
<dbReference type="EMBL" id="JBCLYO010000005">
    <property type="protein sequence ID" value="KAL0088869.1"/>
    <property type="molecule type" value="Genomic_DNA"/>
</dbReference>
<comment type="caution">
    <text evidence="2">The sequence shown here is derived from an EMBL/GenBank/DDBJ whole genome shotgun (WGS) entry which is preliminary data.</text>
</comment>
<feature type="compositionally biased region" description="Polar residues" evidence="1">
    <location>
        <begin position="185"/>
        <end position="197"/>
    </location>
</feature>
<dbReference type="Proteomes" id="UP001448207">
    <property type="component" value="Unassembled WGS sequence"/>
</dbReference>